<dbReference type="AlphaFoldDB" id="A0AAV4E1S0"/>
<evidence type="ECO:0000256" key="1">
    <source>
        <dbReference type="ARBA" id="ARBA00004167"/>
    </source>
</evidence>
<evidence type="ECO:0000256" key="17">
    <source>
        <dbReference type="ARBA" id="ARBA00023319"/>
    </source>
</evidence>
<protein>
    <recommendedName>
        <fullName evidence="2">receptor protein-tyrosine kinase</fullName>
        <ecNumber evidence="2">2.7.10.1</ecNumber>
    </recommendedName>
</protein>
<feature type="compositionally biased region" description="Basic and acidic residues" evidence="18">
    <location>
        <begin position="374"/>
        <end position="394"/>
    </location>
</feature>
<dbReference type="InterPro" id="IPR050958">
    <property type="entry name" value="Cell_Adh-Cytoskel_Orgn"/>
</dbReference>
<dbReference type="SMART" id="SM00409">
    <property type="entry name" value="IG"/>
    <property type="match status" value="2"/>
</dbReference>
<evidence type="ECO:0000256" key="10">
    <source>
        <dbReference type="ARBA" id="ARBA00022840"/>
    </source>
</evidence>
<keyword evidence="5 19" id="KW-0812">Transmembrane</keyword>
<keyword evidence="10" id="KW-0067">ATP-binding</keyword>
<feature type="compositionally biased region" description="Basic and acidic residues" evidence="18">
    <location>
        <begin position="272"/>
        <end position="284"/>
    </location>
</feature>
<evidence type="ECO:0000256" key="8">
    <source>
        <dbReference type="ARBA" id="ARBA00022741"/>
    </source>
</evidence>
<dbReference type="FunFam" id="2.60.40.10:FF:000016">
    <property type="entry name" value="Fibroblast growth factor receptor"/>
    <property type="match status" value="1"/>
</dbReference>
<proteinExistence type="predicted"/>
<keyword evidence="15 21" id="KW-0675">Receptor</keyword>
<comment type="subcellular location">
    <subcellularLocation>
        <location evidence="1">Membrane</location>
        <topology evidence="1">Single-pass membrane protein</topology>
    </subcellularLocation>
</comment>
<dbReference type="InterPro" id="IPR007110">
    <property type="entry name" value="Ig-like_dom"/>
</dbReference>
<evidence type="ECO:0000256" key="3">
    <source>
        <dbReference type="ARBA" id="ARBA00022553"/>
    </source>
</evidence>
<dbReference type="GO" id="GO:0005524">
    <property type="term" value="F:ATP binding"/>
    <property type="evidence" value="ECO:0007669"/>
    <property type="project" value="UniProtKB-KW"/>
</dbReference>
<dbReference type="InterPro" id="IPR013098">
    <property type="entry name" value="Ig_I-set"/>
</dbReference>
<keyword evidence="13" id="KW-0829">Tyrosine-protein kinase</keyword>
<keyword evidence="12 19" id="KW-0472">Membrane</keyword>
<keyword evidence="9" id="KW-0418">Kinase</keyword>
<evidence type="ECO:0000256" key="15">
    <source>
        <dbReference type="ARBA" id="ARBA00023170"/>
    </source>
</evidence>
<dbReference type="EMBL" id="BLXT01008590">
    <property type="protein sequence ID" value="GFO50240.1"/>
    <property type="molecule type" value="Genomic_DNA"/>
</dbReference>
<feature type="domain" description="Ig-like" evidence="20">
    <location>
        <begin position="126"/>
        <end position="214"/>
    </location>
</feature>
<gene>
    <name evidence="21" type="ORF">PoB_007674500</name>
</gene>
<dbReference type="Proteomes" id="UP000735302">
    <property type="component" value="Unassembled WGS sequence"/>
</dbReference>
<keyword evidence="22" id="KW-1185">Reference proteome</keyword>
<keyword evidence="3" id="KW-0597">Phosphoprotein</keyword>
<keyword evidence="4" id="KW-0808">Transferase</keyword>
<evidence type="ECO:0000313" key="22">
    <source>
        <dbReference type="Proteomes" id="UP000735302"/>
    </source>
</evidence>
<evidence type="ECO:0000256" key="13">
    <source>
        <dbReference type="ARBA" id="ARBA00023137"/>
    </source>
</evidence>
<dbReference type="EC" id="2.7.10.1" evidence="2"/>
<dbReference type="InterPro" id="IPR013783">
    <property type="entry name" value="Ig-like_fold"/>
</dbReference>
<evidence type="ECO:0000256" key="6">
    <source>
        <dbReference type="ARBA" id="ARBA00022729"/>
    </source>
</evidence>
<evidence type="ECO:0000256" key="7">
    <source>
        <dbReference type="ARBA" id="ARBA00022737"/>
    </source>
</evidence>
<evidence type="ECO:0000256" key="4">
    <source>
        <dbReference type="ARBA" id="ARBA00022679"/>
    </source>
</evidence>
<dbReference type="GO" id="GO:0007156">
    <property type="term" value="P:homophilic cell adhesion via plasma membrane adhesion molecules"/>
    <property type="evidence" value="ECO:0007669"/>
    <property type="project" value="TreeGrafter"/>
</dbReference>
<keyword evidence="17" id="KW-0393">Immunoglobulin domain</keyword>
<dbReference type="PANTHER" id="PTHR45080">
    <property type="entry name" value="CONTACTIN 5"/>
    <property type="match status" value="1"/>
</dbReference>
<reference evidence="21 22" key="1">
    <citation type="journal article" date="2021" name="Elife">
        <title>Chloroplast acquisition without the gene transfer in kleptoplastic sea slugs, Plakobranchus ocellatus.</title>
        <authorList>
            <person name="Maeda T."/>
            <person name="Takahashi S."/>
            <person name="Yoshida T."/>
            <person name="Shimamura S."/>
            <person name="Takaki Y."/>
            <person name="Nagai Y."/>
            <person name="Toyoda A."/>
            <person name="Suzuki Y."/>
            <person name="Arimoto A."/>
            <person name="Ishii H."/>
            <person name="Satoh N."/>
            <person name="Nishiyama T."/>
            <person name="Hasebe M."/>
            <person name="Maruyama T."/>
            <person name="Minagawa J."/>
            <person name="Obokata J."/>
            <person name="Shigenobu S."/>
        </authorList>
    </citation>
    <scope>NUCLEOTIDE SEQUENCE [LARGE SCALE GENOMIC DNA]</scope>
</reference>
<dbReference type="GO" id="GO:0030424">
    <property type="term" value="C:axon"/>
    <property type="evidence" value="ECO:0007669"/>
    <property type="project" value="TreeGrafter"/>
</dbReference>
<keyword evidence="6" id="KW-0732">Signal</keyword>
<dbReference type="PANTHER" id="PTHR45080:SF8">
    <property type="entry name" value="IG-LIKE DOMAIN-CONTAINING PROTEIN"/>
    <property type="match status" value="1"/>
</dbReference>
<evidence type="ECO:0000256" key="12">
    <source>
        <dbReference type="ARBA" id="ARBA00023136"/>
    </source>
</evidence>
<dbReference type="InterPro" id="IPR003598">
    <property type="entry name" value="Ig_sub2"/>
</dbReference>
<evidence type="ECO:0000256" key="18">
    <source>
        <dbReference type="SAM" id="MobiDB-lite"/>
    </source>
</evidence>
<dbReference type="Pfam" id="PF07679">
    <property type="entry name" value="I-set"/>
    <property type="match status" value="1"/>
</dbReference>
<dbReference type="PROSITE" id="PS50835">
    <property type="entry name" value="IG_LIKE"/>
    <property type="match status" value="2"/>
</dbReference>
<feature type="transmembrane region" description="Helical" evidence="19">
    <location>
        <begin position="402"/>
        <end position="428"/>
    </location>
</feature>
<feature type="region of interest" description="Disordered" evidence="18">
    <location>
        <begin position="1"/>
        <end position="40"/>
    </location>
</feature>
<dbReference type="GO" id="GO:0050808">
    <property type="term" value="P:synapse organization"/>
    <property type="evidence" value="ECO:0007669"/>
    <property type="project" value="TreeGrafter"/>
</dbReference>
<evidence type="ECO:0000259" key="20">
    <source>
        <dbReference type="PROSITE" id="PS50835"/>
    </source>
</evidence>
<keyword evidence="11 19" id="KW-1133">Transmembrane helix</keyword>
<dbReference type="SMART" id="SM00408">
    <property type="entry name" value="IGc2"/>
    <property type="match status" value="2"/>
</dbReference>
<keyword evidence="16" id="KW-0325">Glycoprotein</keyword>
<evidence type="ECO:0000256" key="2">
    <source>
        <dbReference type="ARBA" id="ARBA00011902"/>
    </source>
</evidence>
<name>A0AAV4E1S0_9GAST</name>
<feature type="compositionally biased region" description="Basic and acidic residues" evidence="18">
    <location>
        <begin position="336"/>
        <end position="350"/>
    </location>
</feature>
<organism evidence="21 22">
    <name type="scientific">Plakobranchus ocellatus</name>
    <dbReference type="NCBI Taxonomy" id="259542"/>
    <lineage>
        <taxon>Eukaryota</taxon>
        <taxon>Metazoa</taxon>
        <taxon>Spiralia</taxon>
        <taxon>Lophotrochozoa</taxon>
        <taxon>Mollusca</taxon>
        <taxon>Gastropoda</taxon>
        <taxon>Heterobranchia</taxon>
        <taxon>Euthyneura</taxon>
        <taxon>Panpulmonata</taxon>
        <taxon>Sacoglossa</taxon>
        <taxon>Placobranchoidea</taxon>
        <taxon>Plakobranchidae</taxon>
        <taxon>Plakobranchus</taxon>
    </lineage>
</organism>
<keyword evidence="8" id="KW-0547">Nucleotide-binding</keyword>
<evidence type="ECO:0000256" key="9">
    <source>
        <dbReference type="ARBA" id="ARBA00022777"/>
    </source>
</evidence>
<sequence>MHGLETDRAREFETDRAREFETDRAQSPPKWKGGSMPGKQKRFQALDEKEQLQLDCKASGKPKPAVTWLKDGIPIQDSDHVKVRKYRLTIAEAKTNDTGNYTCEVSNKFGRIDWKFIVEVRKKPWPMRLEGPTPENITVTVGSSAEFRCRVTNDAMAVIRWQKIELDDNGNITKGSEVFLESSESGVLTLRRVQKSDEGVYACIASNVEGMKMKRGYLKVVDSDVLAVENGDFDRNRNNQFTRGRQNSYDDNSYGILDENDPLVDTVQSGGREADFSPHYETTRRPRNRNGKNKNGRKKNGRKNKKDRSKSTTTTTASPVAFDPSRSTTPTIWDFGNKDNNDFGGMRDTRYNVGSRQPVDPDTEVQGPTGDDNDSGKSFKEGDAANAKAKDKDGEGGGMRVWTIYTIVGGVCGVILLIGLVAITLTLCCKQEEQSVYKSSTPV</sequence>
<keyword evidence="7" id="KW-0677">Repeat</keyword>
<dbReference type="InterPro" id="IPR003599">
    <property type="entry name" value="Ig_sub"/>
</dbReference>
<feature type="compositionally biased region" description="Polar residues" evidence="18">
    <location>
        <begin position="238"/>
        <end position="251"/>
    </location>
</feature>
<feature type="compositionally biased region" description="Basic residues" evidence="18">
    <location>
        <begin position="285"/>
        <end position="308"/>
    </location>
</feature>
<dbReference type="Gene3D" id="2.60.40.10">
    <property type="entry name" value="Immunoglobulins"/>
    <property type="match status" value="2"/>
</dbReference>
<evidence type="ECO:0000256" key="5">
    <source>
        <dbReference type="ARBA" id="ARBA00022692"/>
    </source>
</evidence>
<dbReference type="Pfam" id="PF13927">
    <property type="entry name" value="Ig_3"/>
    <property type="match status" value="1"/>
</dbReference>
<accession>A0AAV4E1S0</accession>
<dbReference type="GO" id="GO:0008046">
    <property type="term" value="F:axon guidance receptor activity"/>
    <property type="evidence" value="ECO:0007669"/>
    <property type="project" value="TreeGrafter"/>
</dbReference>
<keyword evidence="14" id="KW-1015">Disulfide bond</keyword>
<evidence type="ECO:0000313" key="21">
    <source>
        <dbReference type="EMBL" id="GFO50240.1"/>
    </source>
</evidence>
<dbReference type="FunFam" id="2.60.40.10:FF:000020">
    <property type="entry name" value="Fibroblast growth factor receptor"/>
    <property type="match status" value="1"/>
</dbReference>
<feature type="compositionally biased region" description="Basic and acidic residues" evidence="18">
    <location>
        <begin position="1"/>
        <end position="24"/>
    </location>
</feature>
<dbReference type="SUPFAM" id="SSF48726">
    <property type="entry name" value="Immunoglobulin"/>
    <property type="match status" value="2"/>
</dbReference>
<evidence type="ECO:0000256" key="11">
    <source>
        <dbReference type="ARBA" id="ARBA00022989"/>
    </source>
</evidence>
<evidence type="ECO:0000256" key="19">
    <source>
        <dbReference type="SAM" id="Phobius"/>
    </source>
</evidence>
<dbReference type="InterPro" id="IPR036179">
    <property type="entry name" value="Ig-like_dom_sf"/>
</dbReference>
<dbReference type="GO" id="GO:0043025">
    <property type="term" value="C:neuronal cell body"/>
    <property type="evidence" value="ECO:0007669"/>
    <property type="project" value="TreeGrafter"/>
</dbReference>
<feature type="region of interest" description="Disordered" evidence="18">
    <location>
        <begin position="234"/>
        <end position="394"/>
    </location>
</feature>
<evidence type="ECO:0000256" key="16">
    <source>
        <dbReference type="ARBA" id="ARBA00023180"/>
    </source>
</evidence>
<comment type="caution">
    <text evidence="21">The sequence shown here is derived from an EMBL/GenBank/DDBJ whole genome shotgun (WGS) entry which is preliminary data.</text>
</comment>
<dbReference type="GO" id="GO:0004714">
    <property type="term" value="F:transmembrane receptor protein tyrosine kinase activity"/>
    <property type="evidence" value="ECO:0007669"/>
    <property type="project" value="UniProtKB-EC"/>
</dbReference>
<evidence type="ECO:0000256" key="14">
    <source>
        <dbReference type="ARBA" id="ARBA00023157"/>
    </source>
</evidence>
<feature type="domain" description="Ig-like" evidence="20">
    <location>
        <begin position="29"/>
        <end position="107"/>
    </location>
</feature>
<dbReference type="GO" id="GO:0005886">
    <property type="term" value="C:plasma membrane"/>
    <property type="evidence" value="ECO:0007669"/>
    <property type="project" value="TreeGrafter"/>
</dbReference>